<feature type="compositionally biased region" description="Basic residues" evidence="1">
    <location>
        <begin position="220"/>
        <end position="237"/>
    </location>
</feature>
<dbReference type="OMA" id="NLCFTFF"/>
<keyword evidence="2" id="KW-1133">Transmembrane helix</keyword>
<evidence type="ECO:0008006" key="7">
    <source>
        <dbReference type="Google" id="ProtNLM"/>
    </source>
</evidence>
<dbReference type="Pfam" id="PF23272">
    <property type="entry name" value="DUF7075"/>
    <property type="match status" value="1"/>
</dbReference>
<dbReference type="EMBL" id="LFYR01002110">
    <property type="protein sequence ID" value="KMZ57034.1"/>
    <property type="molecule type" value="Genomic_DNA"/>
</dbReference>
<organism evidence="5 6">
    <name type="scientific">Zostera marina</name>
    <name type="common">Eelgrass</name>
    <dbReference type="NCBI Taxonomy" id="29655"/>
    <lineage>
        <taxon>Eukaryota</taxon>
        <taxon>Viridiplantae</taxon>
        <taxon>Streptophyta</taxon>
        <taxon>Embryophyta</taxon>
        <taxon>Tracheophyta</taxon>
        <taxon>Spermatophyta</taxon>
        <taxon>Magnoliopsida</taxon>
        <taxon>Liliopsida</taxon>
        <taxon>Zosteraceae</taxon>
        <taxon>Zostera</taxon>
    </lineage>
</organism>
<dbReference type="InterPro" id="IPR055502">
    <property type="entry name" value="DUF7074"/>
</dbReference>
<feature type="domain" description="DUF7074" evidence="3">
    <location>
        <begin position="130"/>
        <end position="215"/>
    </location>
</feature>
<dbReference type="Pfam" id="PF23269">
    <property type="entry name" value="DUF7074"/>
    <property type="match status" value="1"/>
</dbReference>
<comment type="caution">
    <text evidence="5">The sequence shown here is derived from an EMBL/GenBank/DDBJ whole genome shotgun (WGS) entry which is preliminary data.</text>
</comment>
<gene>
    <name evidence="5" type="ORF">ZOSMA_8G01830</name>
</gene>
<dbReference type="PANTHER" id="PTHR31469">
    <property type="entry name" value="OS07G0633600 PROTEIN"/>
    <property type="match status" value="1"/>
</dbReference>
<evidence type="ECO:0000313" key="6">
    <source>
        <dbReference type="Proteomes" id="UP000036987"/>
    </source>
</evidence>
<feature type="domain" description="DUF7075" evidence="4">
    <location>
        <begin position="283"/>
        <end position="575"/>
    </location>
</feature>
<sequence>MLARSGGIPRSWSFKPEKLGQDAIRVIGNLFFAIFVLGVIVFTIIVATYQPEDPLLHPSVKITNFLTSNSNATFTSDGSEVRTGEDFIAPTTDSISSVPFINVTDVDSVVPGEDGVNEEVIKEVDGCDVDKPIECNVPEVHHLLMRTAIETYTDIHFYRFGKPFRGSNDTSCDIAWRFRPMNAKRAAFYKDYRRFVVLRNANCSLEVTSIGEHHSGVNAKSKKSKRRRRRRSRRRNRSSASPNSNNAVVVDTEDTSDANNAEITVPVVGDLVNDSLPVVESESRFSSDKYLMYSGGGERCKNMDHYMWSFLCALGEAQYLNRTLVMDLSICLNSMYTLSKQDEEGKDFRFYFDFEHLMETASVLDQRQFWTDWGLWEKKDNLKLHVIDDFRVEPMKLTSLNDASLIMRKFGSVEPDNYWYRVCEGETESVIQRPWNLLWKSPRLLEIVSAISSSLHWDFDSVHIVRGDKAKNTKLWPNLAADTSPEALLSRLGEKIEDGRNLFISTDETDISFFDPLKDKYTLHFVDDYKHVWGEDSEWYAETKQLNNGNPVEFDGYMKVEVSTEVFYRGKKQLETFNDLTSDCKDGVNTCKTSSA</sequence>
<proteinExistence type="predicted"/>
<accession>A0A0K9NJU1</accession>
<evidence type="ECO:0000259" key="3">
    <source>
        <dbReference type="Pfam" id="PF23269"/>
    </source>
</evidence>
<keyword evidence="2" id="KW-0472">Membrane</keyword>
<evidence type="ECO:0000256" key="2">
    <source>
        <dbReference type="SAM" id="Phobius"/>
    </source>
</evidence>
<dbReference type="PANTHER" id="PTHR31469:SF2">
    <property type="entry name" value="EXPRESSED PROTEIN"/>
    <property type="match status" value="1"/>
</dbReference>
<reference evidence="6" key="1">
    <citation type="journal article" date="2016" name="Nature">
        <title>The genome of the seagrass Zostera marina reveals angiosperm adaptation to the sea.</title>
        <authorList>
            <person name="Olsen J.L."/>
            <person name="Rouze P."/>
            <person name="Verhelst B."/>
            <person name="Lin Y.-C."/>
            <person name="Bayer T."/>
            <person name="Collen J."/>
            <person name="Dattolo E."/>
            <person name="De Paoli E."/>
            <person name="Dittami S."/>
            <person name="Maumus F."/>
            <person name="Michel G."/>
            <person name="Kersting A."/>
            <person name="Lauritano C."/>
            <person name="Lohaus R."/>
            <person name="Toepel M."/>
            <person name="Tonon T."/>
            <person name="Vanneste K."/>
            <person name="Amirebrahimi M."/>
            <person name="Brakel J."/>
            <person name="Bostroem C."/>
            <person name="Chovatia M."/>
            <person name="Grimwood J."/>
            <person name="Jenkins J.W."/>
            <person name="Jueterbock A."/>
            <person name="Mraz A."/>
            <person name="Stam W.T."/>
            <person name="Tice H."/>
            <person name="Bornberg-Bauer E."/>
            <person name="Green P.J."/>
            <person name="Pearson G.A."/>
            <person name="Procaccini G."/>
            <person name="Duarte C.M."/>
            <person name="Schmutz J."/>
            <person name="Reusch T.B.H."/>
            <person name="Van de Peer Y."/>
        </authorList>
    </citation>
    <scope>NUCLEOTIDE SEQUENCE [LARGE SCALE GENOMIC DNA]</scope>
    <source>
        <strain evidence="6">cv. Finnish</strain>
    </source>
</reference>
<keyword evidence="2" id="KW-0812">Transmembrane</keyword>
<evidence type="ECO:0000256" key="1">
    <source>
        <dbReference type="SAM" id="MobiDB-lite"/>
    </source>
</evidence>
<dbReference type="Proteomes" id="UP000036987">
    <property type="component" value="Unassembled WGS sequence"/>
</dbReference>
<dbReference type="InterPro" id="IPR055503">
    <property type="entry name" value="DUF7075"/>
</dbReference>
<protein>
    <recommendedName>
        <fullName evidence="7">O-fucosyltransferase family protein</fullName>
    </recommendedName>
</protein>
<dbReference type="OrthoDB" id="1882547at2759"/>
<feature type="transmembrane region" description="Helical" evidence="2">
    <location>
        <begin position="26"/>
        <end position="49"/>
    </location>
</feature>
<dbReference type="AlphaFoldDB" id="A0A0K9NJU1"/>
<feature type="region of interest" description="Disordered" evidence="1">
    <location>
        <begin position="214"/>
        <end position="253"/>
    </location>
</feature>
<evidence type="ECO:0000259" key="4">
    <source>
        <dbReference type="Pfam" id="PF23272"/>
    </source>
</evidence>
<feature type="compositionally biased region" description="Low complexity" evidence="1">
    <location>
        <begin position="238"/>
        <end position="247"/>
    </location>
</feature>
<keyword evidence="6" id="KW-1185">Reference proteome</keyword>
<name>A0A0K9NJU1_ZOSMR</name>
<dbReference type="GO" id="GO:0005794">
    <property type="term" value="C:Golgi apparatus"/>
    <property type="evidence" value="ECO:0000318"/>
    <property type="project" value="GO_Central"/>
</dbReference>
<evidence type="ECO:0000313" key="5">
    <source>
        <dbReference type="EMBL" id="KMZ57034.1"/>
    </source>
</evidence>